<dbReference type="InterPro" id="IPR000515">
    <property type="entry name" value="MetI-like"/>
</dbReference>
<dbReference type="STRING" id="1453497.AT15_03365"/>
<feature type="transmembrane region" description="Helical" evidence="8">
    <location>
        <begin position="274"/>
        <end position="305"/>
    </location>
</feature>
<feature type="transmembrane region" description="Helical" evidence="8">
    <location>
        <begin position="134"/>
        <end position="161"/>
    </location>
</feature>
<gene>
    <name evidence="10" type="ORF">AT15_03365</name>
</gene>
<evidence type="ECO:0000313" key="10">
    <source>
        <dbReference type="EMBL" id="OAA31876.1"/>
    </source>
</evidence>
<feature type="transmembrane region" description="Helical" evidence="8">
    <location>
        <begin position="343"/>
        <end position="362"/>
    </location>
</feature>
<dbReference type="EMBL" id="JFHK01000002">
    <property type="protein sequence ID" value="OAA31876.1"/>
    <property type="molecule type" value="Genomic_DNA"/>
</dbReference>
<dbReference type="InterPro" id="IPR035906">
    <property type="entry name" value="MetI-like_sf"/>
</dbReference>
<proteinExistence type="inferred from homology"/>
<dbReference type="GO" id="GO:0055085">
    <property type="term" value="P:transmembrane transport"/>
    <property type="evidence" value="ECO:0007669"/>
    <property type="project" value="InterPro"/>
</dbReference>
<feature type="transmembrane region" description="Helical" evidence="8">
    <location>
        <begin position="244"/>
        <end position="262"/>
    </location>
</feature>
<dbReference type="Gene3D" id="1.10.3720.10">
    <property type="entry name" value="MetI-like"/>
    <property type="match status" value="2"/>
</dbReference>
<dbReference type="CDD" id="cd06261">
    <property type="entry name" value="TM_PBP2"/>
    <property type="match status" value="2"/>
</dbReference>
<keyword evidence="3" id="KW-1003">Cell membrane</keyword>
<feature type="transmembrane region" description="Helical" evidence="8">
    <location>
        <begin position="445"/>
        <end position="468"/>
    </location>
</feature>
<comment type="caution">
    <text evidence="10">The sequence shown here is derived from an EMBL/GenBank/DDBJ whole genome shotgun (WGS) entry which is preliminary data.</text>
</comment>
<evidence type="ECO:0000256" key="2">
    <source>
        <dbReference type="ARBA" id="ARBA00022448"/>
    </source>
</evidence>
<dbReference type="GO" id="GO:0005886">
    <property type="term" value="C:plasma membrane"/>
    <property type="evidence" value="ECO:0007669"/>
    <property type="project" value="UniProtKB-SubCell"/>
</dbReference>
<dbReference type="PANTHER" id="PTHR43357:SF4">
    <property type="entry name" value="INNER MEMBRANE ABC TRANSPORTER PERMEASE PROTEIN YDCV"/>
    <property type="match status" value="1"/>
</dbReference>
<comment type="similarity">
    <text evidence="8">Belongs to the binding-protein-dependent transport system permease family.</text>
</comment>
<feature type="transmembrane region" description="Helical" evidence="8">
    <location>
        <begin position="210"/>
        <end position="232"/>
    </location>
</feature>
<evidence type="ECO:0000256" key="7">
    <source>
        <dbReference type="ARBA" id="ARBA00023136"/>
    </source>
</evidence>
<dbReference type="SUPFAM" id="SSF161098">
    <property type="entry name" value="MetI-like"/>
    <property type="match status" value="2"/>
</dbReference>
<evidence type="ECO:0000256" key="1">
    <source>
        <dbReference type="ARBA" id="ARBA00004429"/>
    </source>
</evidence>
<evidence type="ECO:0000259" key="9">
    <source>
        <dbReference type="PROSITE" id="PS50928"/>
    </source>
</evidence>
<dbReference type="AlphaFoldDB" id="A0A182C8L0"/>
<keyword evidence="5 8" id="KW-0812">Transmembrane</keyword>
<feature type="transmembrane region" description="Helical" evidence="8">
    <location>
        <begin position="505"/>
        <end position="524"/>
    </location>
</feature>
<feature type="transmembrane region" description="Helical" evidence="8">
    <location>
        <begin position="12"/>
        <end position="37"/>
    </location>
</feature>
<sequence length="533" mass="59246">MGKSNILMRHSFLALWVAFLFLFLFIVLPLTITFGIGDIEKFLDVLKTPSVLSILKFTLIQAVLSTFLAFAAGLPAAYYYSRHNNSLSSLLYYTTYIPFFLPGISMVVGFLVLLGRYGILNNFLSLVGIGRKQFLYSFSAILLGHTFYNSPITVRIVGNALKNLPAEIIEAGKVDGASKIKLFWSLEMPLIVPAVLSSLILTFSYCFTSFAVVLILGGSQYATLEVAIYMYLKLLARPEVAMGLALIQFLFIFAFGFFGTFFESRISLPIGNRIIYKGGLFSSVALLYLLFEWLPVFSGVFGSFYDFRRSRFFFDKIVNLFSAGRVEILGTSILNTIFRSLRLSLIAAFLATAISFIISWSARNSKFENISVRLTSLISISITPAILALGYIIAYRNLPPQMSMVLLYTVVSFPVVINLFHAEMASFDSAIIEAARIDGARFCQILRYIAIPLLKPAIATGFAITFAISMGEFSGSLILGSDRAPTITVAIYRMLSSKHVPEARLLSSLLVIIVLVTIFIINRLSIRVFRSKI</sequence>
<feature type="transmembrane region" description="Helical" evidence="8">
    <location>
        <begin position="90"/>
        <end position="114"/>
    </location>
</feature>
<dbReference type="Proteomes" id="UP000077339">
    <property type="component" value="Unassembled WGS sequence"/>
</dbReference>
<evidence type="ECO:0000256" key="5">
    <source>
        <dbReference type="ARBA" id="ARBA00022692"/>
    </source>
</evidence>
<evidence type="ECO:0000256" key="6">
    <source>
        <dbReference type="ARBA" id="ARBA00022989"/>
    </source>
</evidence>
<feature type="transmembrane region" description="Helical" evidence="8">
    <location>
        <begin position="405"/>
        <end position="424"/>
    </location>
</feature>
<name>A0A182C8L0_9BACT</name>
<comment type="subcellular location">
    <subcellularLocation>
        <location evidence="1">Cell inner membrane</location>
        <topology evidence="1">Multi-pass membrane protein</topology>
    </subcellularLocation>
    <subcellularLocation>
        <location evidence="8">Cell membrane</location>
        <topology evidence="8">Multi-pass membrane protein</topology>
    </subcellularLocation>
</comment>
<accession>A0A182C8L0</accession>
<keyword evidence="2 8" id="KW-0813">Transport</keyword>
<feature type="transmembrane region" description="Helical" evidence="8">
    <location>
        <begin position="57"/>
        <end position="78"/>
    </location>
</feature>
<feature type="domain" description="ABC transmembrane type-1" evidence="9">
    <location>
        <begin position="337"/>
        <end position="521"/>
    </location>
</feature>
<dbReference type="PROSITE" id="PS50928">
    <property type="entry name" value="ABC_TM1"/>
    <property type="match status" value="2"/>
</dbReference>
<keyword evidence="6 8" id="KW-1133">Transmembrane helix</keyword>
<evidence type="ECO:0000256" key="8">
    <source>
        <dbReference type="RuleBase" id="RU363032"/>
    </source>
</evidence>
<keyword evidence="11" id="KW-1185">Reference proteome</keyword>
<keyword evidence="7 8" id="KW-0472">Membrane</keyword>
<evidence type="ECO:0000256" key="4">
    <source>
        <dbReference type="ARBA" id="ARBA00022519"/>
    </source>
</evidence>
<feature type="domain" description="ABC transmembrane type-1" evidence="9">
    <location>
        <begin position="55"/>
        <end position="259"/>
    </location>
</feature>
<feature type="transmembrane region" description="Helical" evidence="8">
    <location>
        <begin position="182"/>
        <end position="204"/>
    </location>
</feature>
<organism evidence="10 11">
    <name type="scientific">Kosmotoga arenicorallina S304</name>
    <dbReference type="NCBI Taxonomy" id="1453497"/>
    <lineage>
        <taxon>Bacteria</taxon>
        <taxon>Thermotogati</taxon>
        <taxon>Thermotogota</taxon>
        <taxon>Thermotogae</taxon>
        <taxon>Kosmotogales</taxon>
        <taxon>Kosmotogaceae</taxon>
        <taxon>Kosmotoga</taxon>
    </lineage>
</organism>
<dbReference type="PATRIC" id="fig|1453497.3.peg.663"/>
<evidence type="ECO:0000313" key="11">
    <source>
        <dbReference type="Proteomes" id="UP000077339"/>
    </source>
</evidence>
<dbReference type="Pfam" id="PF00528">
    <property type="entry name" value="BPD_transp_1"/>
    <property type="match status" value="2"/>
</dbReference>
<keyword evidence="4" id="KW-0997">Cell inner membrane</keyword>
<evidence type="ECO:0000256" key="3">
    <source>
        <dbReference type="ARBA" id="ARBA00022475"/>
    </source>
</evidence>
<protein>
    <recommendedName>
        <fullName evidence="9">ABC transmembrane type-1 domain-containing protein</fullName>
    </recommendedName>
</protein>
<dbReference type="PANTHER" id="PTHR43357">
    <property type="entry name" value="INNER MEMBRANE ABC TRANSPORTER PERMEASE PROTEIN YDCV"/>
    <property type="match status" value="1"/>
</dbReference>
<feature type="transmembrane region" description="Helical" evidence="8">
    <location>
        <begin position="374"/>
        <end position="393"/>
    </location>
</feature>
<reference evidence="10 11" key="1">
    <citation type="submission" date="2014-02" db="EMBL/GenBank/DDBJ databases">
        <title>Kosmotoga genome sequencing.</title>
        <authorList>
            <person name="Pollo S.M."/>
            <person name="Charchuk R."/>
            <person name="Nesbo C.L."/>
        </authorList>
    </citation>
    <scope>NUCLEOTIDE SEQUENCE [LARGE SCALE GENOMIC DNA]</scope>
    <source>
        <strain evidence="10 11">S304</strain>
    </source>
</reference>